<dbReference type="InterPro" id="IPR017441">
    <property type="entry name" value="Protein_kinase_ATP_BS"/>
</dbReference>
<dbReference type="GO" id="GO:0005524">
    <property type="term" value="F:ATP binding"/>
    <property type="evidence" value="ECO:0007669"/>
    <property type="project" value="UniProtKB-UniRule"/>
</dbReference>
<comment type="caution">
    <text evidence="5">The sequence shown here is derived from an EMBL/GenBank/DDBJ whole genome shotgun (WGS) entry which is preliminary data.</text>
</comment>
<dbReference type="PANTHER" id="PTHR48051:SF1">
    <property type="entry name" value="RAS SUPPRESSOR PROTEIN 1"/>
    <property type="match status" value="1"/>
</dbReference>
<dbReference type="PANTHER" id="PTHR48051">
    <property type="match status" value="1"/>
</dbReference>
<dbReference type="SMART" id="SM00369">
    <property type="entry name" value="LRR_TYP"/>
    <property type="match status" value="3"/>
</dbReference>
<keyword evidence="1" id="KW-0433">Leucine-rich repeat</keyword>
<evidence type="ECO:0000256" key="1">
    <source>
        <dbReference type="ARBA" id="ARBA00022614"/>
    </source>
</evidence>
<dbReference type="SUPFAM" id="SSF56112">
    <property type="entry name" value="Protein kinase-like (PK-like)"/>
    <property type="match status" value="1"/>
</dbReference>
<dbReference type="PROSITE" id="PS50011">
    <property type="entry name" value="PROTEIN_KINASE_DOM"/>
    <property type="match status" value="1"/>
</dbReference>
<dbReference type="SMART" id="SM00364">
    <property type="entry name" value="LRR_BAC"/>
    <property type="match status" value="5"/>
</dbReference>
<feature type="binding site" evidence="3">
    <location>
        <position position="246"/>
    </location>
    <ligand>
        <name>ATP</name>
        <dbReference type="ChEBI" id="CHEBI:30616"/>
    </ligand>
</feature>
<dbReference type="GO" id="GO:0004672">
    <property type="term" value="F:protein kinase activity"/>
    <property type="evidence" value="ECO:0007669"/>
    <property type="project" value="InterPro"/>
</dbReference>
<dbReference type="PROSITE" id="PS00107">
    <property type="entry name" value="PROTEIN_KINASE_ATP"/>
    <property type="match status" value="1"/>
</dbReference>
<keyword evidence="6" id="KW-1185">Reference proteome</keyword>
<dbReference type="InterPro" id="IPR032675">
    <property type="entry name" value="LRR_dom_sf"/>
</dbReference>
<dbReference type="Gene3D" id="3.30.200.20">
    <property type="entry name" value="Phosphorylase Kinase, domain 1"/>
    <property type="match status" value="1"/>
</dbReference>
<dbReference type="InterPro" id="IPR011009">
    <property type="entry name" value="Kinase-like_dom_sf"/>
</dbReference>
<dbReference type="GO" id="GO:0005737">
    <property type="term" value="C:cytoplasm"/>
    <property type="evidence" value="ECO:0007669"/>
    <property type="project" value="TreeGrafter"/>
</dbReference>
<keyword evidence="3" id="KW-0067">ATP-binding</keyword>
<dbReference type="Pfam" id="PF07714">
    <property type="entry name" value="PK_Tyr_Ser-Thr"/>
    <property type="match status" value="1"/>
</dbReference>
<evidence type="ECO:0000256" key="3">
    <source>
        <dbReference type="PROSITE-ProRule" id="PRU10141"/>
    </source>
</evidence>
<dbReference type="Gene3D" id="1.10.510.10">
    <property type="entry name" value="Transferase(Phosphotransferase) domain 1"/>
    <property type="match status" value="1"/>
</dbReference>
<feature type="domain" description="Protein kinase" evidence="4">
    <location>
        <begin position="210"/>
        <end position="466"/>
    </location>
</feature>
<keyword evidence="3" id="KW-0547">Nucleotide-binding</keyword>
<dbReference type="EMBL" id="JAKILB010000004">
    <property type="protein sequence ID" value="MCL1138549.1"/>
    <property type="molecule type" value="Genomic_DNA"/>
</dbReference>
<dbReference type="AlphaFoldDB" id="A0A9X1ZA96"/>
<keyword evidence="5" id="KW-0418">Kinase</keyword>
<sequence>MHTIEQLMSGQLQGCKRLQIAAGLTEFPQAIFNLADSLEVLDLSDNNLSELPDDLDQLTQLKILFLTNNNFDSVPSVLARCPKLEMISFKSNKLTSVPEQSLPEQTRWLILTDNQIESLPEDMGRLYRLQKLALAGNKLTSLPDSMADCKQLGLARLSANAMTSLPNWLFQLPKLSWLAIDGNPIANAGSSGIKAITKDATVASVSSEAIELQQVIGQGASGVIYRAQWLTQPAELAGTSLDIAVKVFKGEVTSDGFPENELANCLQAGQHPNLIKVIAQINEADKAALVMELIPNQYQNLGLPPSLETCTRDTFSAETQFELLTILKMVAQMASGLKHLHQNQVSHGDIYAHNTMYNANADILFGDFGAATNLSLLPQLQREAMEGIEVSALGCFIEDLIRHCLVTTEKAQYLAGEQATQVLAKLNALAADCVQPNVALRPRFEEIEQLIQQYICQLTSETELTI</sequence>
<dbReference type="Gene3D" id="3.80.10.10">
    <property type="entry name" value="Ribonuclease Inhibitor"/>
    <property type="match status" value="2"/>
</dbReference>
<accession>A0A9X1ZA96</accession>
<reference evidence="5" key="1">
    <citation type="submission" date="2022-01" db="EMBL/GenBank/DDBJ databases">
        <title>Whole genome-based taxonomy of the Shewanellaceae.</title>
        <authorList>
            <person name="Martin-Rodriguez A.J."/>
        </authorList>
    </citation>
    <scope>NUCLEOTIDE SEQUENCE</scope>
    <source>
        <strain evidence="5">KCTC 23973</strain>
    </source>
</reference>
<dbReference type="Pfam" id="PF13855">
    <property type="entry name" value="LRR_8"/>
    <property type="match status" value="1"/>
</dbReference>
<dbReference type="PROSITE" id="PS51450">
    <property type="entry name" value="LRR"/>
    <property type="match status" value="1"/>
</dbReference>
<proteinExistence type="predicted"/>
<evidence type="ECO:0000256" key="2">
    <source>
        <dbReference type="ARBA" id="ARBA00022737"/>
    </source>
</evidence>
<evidence type="ECO:0000313" key="5">
    <source>
        <dbReference type="EMBL" id="MCL1138549.1"/>
    </source>
</evidence>
<evidence type="ECO:0000313" key="6">
    <source>
        <dbReference type="Proteomes" id="UP001139293"/>
    </source>
</evidence>
<dbReference type="Proteomes" id="UP001139293">
    <property type="component" value="Unassembled WGS sequence"/>
</dbReference>
<name>A0A9X1ZA96_9GAMM</name>
<protein>
    <submittedName>
        <fullName evidence="5">Leucine-rich repeat-containing serine/threonine-protein kinase</fullName>
    </submittedName>
</protein>
<dbReference type="InterPro" id="IPR050216">
    <property type="entry name" value="LRR_domain-containing"/>
</dbReference>
<dbReference type="InterPro" id="IPR000719">
    <property type="entry name" value="Prot_kinase_dom"/>
</dbReference>
<organism evidence="5 6">
    <name type="scientific">Shewanella pneumatophori</name>
    <dbReference type="NCBI Taxonomy" id="314092"/>
    <lineage>
        <taxon>Bacteria</taxon>
        <taxon>Pseudomonadati</taxon>
        <taxon>Pseudomonadota</taxon>
        <taxon>Gammaproteobacteria</taxon>
        <taxon>Alteromonadales</taxon>
        <taxon>Shewanellaceae</taxon>
        <taxon>Shewanella</taxon>
    </lineage>
</organism>
<dbReference type="InterPro" id="IPR001245">
    <property type="entry name" value="Ser-Thr/Tyr_kinase_cat_dom"/>
</dbReference>
<evidence type="ECO:0000259" key="4">
    <source>
        <dbReference type="PROSITE" id="PS50011"/>
    </source>
</evidence>
<dbReference type="InterPro" id="IPR003591">
    <property type="entry name" value="Leu-rich_rpt_typical-subtyp"/>
</dbReference>
<dbReference type="RefSeq" id="WP_248949580.1">
    <property type="nucleotide sequence ID" value="NZ_JAKILB010000004.1"/>
</dbReference>
<gene>
    <name evidence="5" type="ORF">L2740_08340</name>
</gene>
<dbReference type="SUPFAM" id="SSF52058">
    <property type="entry name" value="L domain-like"/>
    <property type="match status" value="1"/>
</dbReference>
<dbReference type="InterPro" id="IPR001611">
    <property type="entry name" value="Leu-rich_rpt"/>
</dbReference>
<keyword evidence="2" id="KW-0677">Repeat</keyword>
<keyword evidence="5" id="KW-0808">Transferase</keyword>